<proteinExistence type="predicted"/>
<dbReference type="RefSeq" id="WP_258434959.1">
    <property type="nucleotide sequence ID" value="NZ_JANSGW010000062.1"/>
</dbReference>
<name>A0AAP3GAX7_BRELA</name>
<reference evidence="3" key="1">
    <citation type="submission" date="2022-09" db="EMBL/GenBank/DDBJ databases">
        <title>Genome analysis and characterization of larvicidal activity of Brevibacillus strains.</title>
        <authorList>
            <person name="Patrusheva E.V."/>
            <person name="Izotova A.O."/>
            <person name="Toshchakov S.V."/>
            <person name="Sineoky S.P."/>
        </authorList>
    </citation>
    <scope>NUCLEOTIDE SEQUENCE</scope>
    <source>
        <strain evidence="3">VKPM_B-13247</strain>
    </source>
</reference>
<evidence type="ECO:0000256" key="1">
    <source>
        <dbReference type="SAM" id="Phobius"/>
    </source>
</evidence>
<accession>A0AAP3GAX7</accession>
<feature type="transmembrane region" description="Helical" evidence="1">
    <location>
        <begin position="100"/>
        <end position="118"/>
    </location>
</feature>
<feature type="transmembrane region" description="Helical" evidence="1">
    <location>
        <begin position="53"/>
        <end position="71"/>
    </location>
</feature>
<evidence type="ECO:0000313" key="4">
    <source>
        <dbReference type="Proteomes" id="UP001077662"/>
    </source>
</evidence>
<organism evidence="3 4">
    <name type="scientific">Brevibacillus laterosporus</name>
    <name type="common">Bacillus laterosporus</name>
    <dbReference type="NCBI Taxonomy" id="1465"/>
    <lineage>
        <taxon>Bacteria</taxon>
        <taxon>Bacillati</taxon>
        <taxon>Bacillota</taxon>
        <taxon>Bacilli</taxon>
        <taxon>Bacillales</taxon>
        <taxon>Paenibacillaceae</taxon>
        <taxon>Brevibacillus</taxon>
    </lineage>
</organism>
<feature type="transmembrane region" description="Helical" evidence="1">
    <location>
        <begin position="77"/>
        <end position="95"/>
    </location>
</feature>
<keyword evidence="1" id="KW-0472">Membrane</keyword>
<dbReference type="AlphaFoldDB" id="A0AAP3GAX7"/>
<feature type="transmembrane region" description="Helical" evidence="1">
    <location>
        <begin position="6"/>
        <end position="23"/>
    </location>
</feature>
<keyword evidence="1" id="KW-0812">Transmembrane</keyword>
<protein>
    <submittedName>
        <fullName evidence="3">Uncharacterized protein</fullName>
    </submittedName>
</protein>
<comment type="caution">
    <text evidence="3">The sequence shown here is derived from an EMBL/GenBank/DDBJ whole genome shotgun (WGS) entry which is preliminary data.</text>
</comment>
<sequence>MVDFTLISKPLGTFILFVIPLIFRKMFEQETTIEKVERELSLQKYLIYQDNKYLLLIVIFQSGIILASGLLALLPAIGVYALFGSIIILIVSMVLRNQLLYVLCIITLTTSSMAFFAMNIWDLAFPNNMILHNSKPSNISSIVSHLIYLSVFYAILRYQLKKMLNKISHNEFLFVFQNGEVMKATIKSITRSKDYEVTPLDCDQNLQLSKLLPKSNNFQMIICRHQIQKIVHIPSNDKQH</sequence>
<gene>
    <name evidence="2" type="ORF">O0554_25670</name>
    <name evidence="3" type="ORF">O0554_25790</name>
</gene>
<evidence type="ECO:0000313" key="3">
    <source>
        <dbReference type="EMBL" id="MCZ0810256.1"/>
    </source>
</evidence>
<feature type="transmembrane region" description="Helical" evidence="1">
    <location>
        <begin position="138"/>
        <end position="156"/>
    </location>
</feature>
<dbReference type="EMBL" id="JAPTNE010000062">
    <property type="protein sequence ID" value="MCZ0810232.1"/>
    <property type="molecule type" value="Genomic_DNA"/>
</dbReference>
<dbReference type="Proteomes" id="UP001077662">
    <property type="component" value="Unassembled WGS sequence"/>
</dbReference>
<keyword evidence="1" id="KW-1133">Transmembrane helix</keyword>
<dbReference type="EMBL" id="JAPTNE010000063">
    <property type="protein sequence ID" value="MCZ0810256.1"/>
    <property type="molecule type" value="Genomic_DNA"/>
</dbReference>
<evidence type="ECO:0000313" key="2">
    <source>
        <dbReference type="EMBL" id="MCZ0810232.1"/>
    </source>
</evidence>